<evidence type="ECO:0000313" key="2">
    <source>
        <dbReference type="EMBL" id="KIP03865.1"/>
    </source>
</evidence>
<feature type="transmembrane region" description="Helical" evidence="1">
    <location>
        <begin position="143"/>
        <end position="169"/>
    </location>
</feature>
<organism evidence="2 3">
    <name type="scientific">Phlebiopsis gigantea (strain 11061_1 CR5-6)</name>
    <name type="common">White-rot fungus</name>
    <name type="synonym">Peniophora gigantea</name>
    <dbReference type="NCBI Taxonomy" id="745531"/>
    <lineage>
        <taxon>Eukaryota</taxon>
        <taxon>Fungi</taxon>
        <taxon>Dikarya</taxon>
        <taxon>Basidiomycota</taxon>
        <taxon>Agaricomycotina</taxon>
        <taxon>Agaricomycetes</taxon>
        <taxon>Polyporales</taxon>
        <taxon>Phanerochaetaceae</taxon>
        <taxon>Phlebiopsis</taxon>
    </lineage>
</organism>
<keyword evidence="1" id="KW-0472">Membrane</keyword>
<gene>
    <name evidence="2" type="ORF">PHLGIDRAFT_222482</name>
</gene>
<feature type="transmembrane region" description="Helical" evidence="1">
    <location>
        <begin position="189"/>
        <end position="211"/>
    </location>
</feature>
<protein>
    <recommendedName>
        <fullName evidence="4">G-protein coupled receptors family 1 profile domain-containing protein</fullName>
    </recommendedName>
</protein>
<evidence type="ECO:0000256" key="1">
    <source>
        <dbReference type="SAM" id="Phobius"/>
    </source>
</evidence>
<sequence>MSTGFSDSDIATLERIGHDSIVNIVALCIDAIFYTLYFILVIIAGHMLLKRGPFKAALFTLTLMVLMLLMDTAICIIDVSNAIHEITLTITSNSDISLADRYTLTDNFPWAVEDALYAWMSNLGDVIIISRVYAFYQGEKERWFMLLPISLLFGSLITSVLISFCTAQWSENASIGHLIDTDFCENVQLSSYCTTVATTAAATAMMSYKLWQYSREIAHDLRSVTSGRTRLQRIMMIFIQSGVLYLLFFIEAIITDSSSAIIQAEVATTAKAFACTIWTYMTSHIVGIYPAVVVILAHSQRSCFETVS</sequence>
<feature type="transmembrane region" description="Helical" evidence="1">
    <location>
        <begin position="20"/>
        <end position="44"/>
    </location>
</feature>
<keyword evidence="1" id="KW-1133">Transmembrane helix</keyword>
<dbReference type="OrthoDB" id="3248740at2759"/>
<dbReference type="Proteomes" id="UP000053257">
    <property type="component" value="Unassembled WGS sequence"/>
</dbReference>
<accession>A0A0C3S627</accession>
<keyword evidence="3" id="KW-1185">Reference proteome</keyword>
<dbReference type="HOGENOM" id="CLU_044614_9_1_1"/>
<dbReference type="AlphaFoldDB" id="A0A0C3S627"/>
<feature type="transmembrane region" description="Helical" evidence="1">
    <location>
        <begin position="231"/>
        <end position="250"/>
    </location>
</feature>
<feature type="transmembrane region" description="Helical" evidence="1">
    <location>
        <begin position="56"/>
        <end position="79"/>
    </location>
</feature>
<keyword evidence="1" id="KW-0812">Transmembrane</keyword>
<evidence type="ECO:0008006" key="4">
    <source>
        <dbReference type="Google" id="ProtNLM"/>
    </source>
</evidence>
<dbReference type="EMBL" id="KN840597">
    <property type="protein sequence ID" value="KIP03865.1"/>
    <property type="molecule type" value="Genomic_DNA"/>
</dbReference>
<reference evidence="2 3" key="1">
    <citation type="journal article" date="2014" name="PLoS Genet.">
        <title>Analysis of the Phlebiopsis gigantea genome, transcriptome and secretome provides insight into its pioneer colonization strategies of wood.</title>
        <authorList>
            <person name="Hori C."/>
            <person name="Ishida T."/>
            <person name="Igarashi K."/>
            <person name="Samejima M."/>
            <person name="Suzuki H."/>
            <person name="Master E."/>
            <person name="Ferreira P."/>
            <person name="Ruiz-Duenas F.J."/>
            <person name="Held B."/>
            <person name="Canessa P."/>
            <person name="Larrondo L.F."/>
            <person name="Schmoll M."/>
            <person name="Druzhinina I.S."/>
            <person name="Kubicek C.P."/>
            <person name="Gaskell J.A."/>
            <person name="Kersten P."/>
            <person name="St John F."/>
            <person name="Glasner J."/>
            <person name="Sabat G."/>
            <person name="Splinter BonDurant S."/>
            <person name="Syed K."/>
            <person name="Yadav J."/>
            <person name="Mgbeahuruike A.C."/>
            <person name="Kovalchuk A."/>
            <person name="Asiegbu F.O."/>
            <person name="Lackner G."/>
            <person name="Hoffmeister D."/>
            <person name="Rencoret J."/>
            <person name="Gutierrez A."/>
            <person name="Sun H."/>
            <person name="Lindquist E."/>
            <person name="Barry K."/>
            <person name="Riley R."/>
            <person name="Grigoriev I.V."/>
            <person name="Henrissat B."/>
            <person name="Kues U."/>
            <person name="Berka R.M."/>
            <person name="Martinez A.T."/>
            <person name="Covert S.F."/>
            <person name="Blanchette R.A."/>
            <person name="Cullen D."/>
        </authorList>
    </citation>
    <scope>NUCLEOTIDE SEQUENCE [LARGE SCALE GENOMIC DNA]</scope>
    <source>
        <strain evidence="2 3">11061_1 CR5-6</strain>
    </source>
</reference>
<evidence type="ECO:0000313" key="3">
    <source>
        <dbReference type="Proteomes" id="UP000053257"/>
    </source>
</evidence>
<name>A0A0C3S627_PHLG1</name>
<proteinExistence type="predicted"/>